<evidence type="ECO:0000256" key="5">
    <source>
        <dbReference type="ARBA" id="ARBA00023136"/>
    </source>
</evidence>
<feature type="transmembrane region" description="Helical" evidence="6">
    <location>
        <begin position="40"/>
        <end position="59"/>
    </location>
</feature>
<feature type="transmembrane region" description="Helical" evidence="6">
    <location>
        <begin position="71"/>
        <end position="90"/>
    </location>
</feature>
<sequence length="396" mass="40651">MPIVLAAVLIDTIGFGIVMPVLPTLIVQLKGGTLSDAARTGGALLIAFAAAQFFAGPIFGSLGDRFGRRPVLLAAMIAFAVDYGLMAFAPTVGWLFLGRIFAGVAGAIYGPANAVLADVTPPEKRGETFGLMGAAFGAGFIIGPAIGGLLAGFGPRAPFVVAAALAVLNAVWMAVAMPETLAPADRRAFDWRRANAFGAFKPVFHAGGATPLLVVAFLWQLGQMVYPATWAFWCEIRFGWSPHMVGLSLAASGVTMALTQVFLTGRVIRRFGEARTVMIGMAVAVATFVAINFATAGWMVFALIALGSLTGLVFPGINALLSRSVDSSNQGALQGGMASLGSVAEVIGPLAMTQTLAFGTEHGTPGAAFLLAAALAAVAAVIVATRVVQREGIAPA</sequence>
<protein>
    <submittedName>
        <fullName evidence="8">MFS transporter</fullName>
    </submittedName>
</protein>
<dbReference type="PANTHER" id="PTHR23504:SF15">
    <property type="entry name" value="MAJOR FACILITATOR SUPERFAMILY (MFS) PROFILE DOMAIN-CONTAINING PROTEIN"/>
    <property type="match status" value="1"/>
</dbReference>
<dbReference type="PRINTS" id="PR01035">
    <property type="entry name" value="TCRTETA"/>
</dbReference>
<feature type="transmembrane region" description="Helical" evidence="6">
    <location>
        <begin position="300"/>
        <end position="321"/>
    </location>
</feature>
<evidence type="ECO:0000256" key="3">
    <source>
        <dbReference type="ARBA" id="ARBA00022692"/>
    </source>
</evidence>
<dbReference type="STRING" id="1560345.AWL63_08295"/>
<feature type="transmembrane region" description="Helical" evidence="6">
    <location>
        <begin position="159"/>
        <end position="182"/>
    </location>
</feature>
<feature type="transmembrane region" description="Helical" evidence="6">
    <location>
        <begin position="242"/>
        <end position="264"/>
    </location>
</feature>
<feature type="transmembrane region" description="Helical" evidence="6">
    <location>
        <begin position="333"/>
        <end position="352"/>
    </location>
</feature>
<accession>A0A1B3ZGW8</accession>
<dbReference type="Proteomes" id="UP000094256">
    <property type="component" value="Chromosome"/>
</dbReference>
<evidence type="ECO:0000256" key="2">
    <source>
        <dbReference type="ARBA" id="ARBA00022448"/>
    </source>
</evidence>
<keyword evidence="4 6" id="KW-1133">Transmembrane helix</keyword>
<evidence type="ECO:0000256" key="1">
    <source>
        <dbReference type="ARBA" id="ARBA00004141"/>
    </source>
</evidence>
<dbReference type="Pfam" id="PF07690">
    <property type="entry name" value="MFS_1"/>
    <property type="match status" value="1"/>
</dbReference>
<organism evidence="8 9">
    <name type="scientific">Sphingomonas panacis</name>
    <dbReference type="NCBI Taxonomy" id="1560345"/>
    <lineage>
        <taxon>Bacteria</taxon>
        <taxon>Pseudomonadati</taxon>
        <taxon>Pseudomonadota</taxon>
        <taxon>Alphaproteobacteria</taxon>
        <taxon>Sphingomonadales</taxon>
        <taxon>Sphingomonadaceae</taxon>
        <taxon>Sphingomonas</taxon>
    </lineage>
</organism>
<evidence type="ECO:0000256" key="4">
    <source>
        <dbReference type="ARBA" id="ARBA00022989"/>
    </source>
</evidence>
<dbReference type="PROSITE" id="PS50850">
    <property type="entry name" value="MFS"/>
    <property type="match status" value="1"/>
</dbReference>
<dbReference type="KEGG" id="span:AWL63_08295"/>
<feature type="domain" description="Major facilitator superfamily (MFS) profile" evidence="7">
    <location>
        <begin position="1"/>
        <end position="391"/>
    </location>
</feature>
<feature type="transmembrane region" description="Helical" evidence="6">
    <location>
        <begin position="129"/>
        <end position="153"/>
    </location>
</feature>
<feature type="transmembrane region" description="Helical" evidence="6">
    <location>
        <begin position="367"/>
        <end position="388"/>
    </location>
</feature>
<reference evidence="8 9" key="1">
    <citation type="submission" date="2016-01" db="EMBL/GenBank/DDBJ databases">
        <title>Complete genome and mega plasmid sequence of Sphingomonas panacis DCY99 elicits systemic resistance in rice to Xanthomonas oryzae.</title>
        <authorList>
            <person name="Kim Y.J."/>
            <person name="Yang D.C."/>
            <person name="Sing P."/>
        </authorList>
    </citation>
    <scope>NUCLEOTIDE SEQUENCE [LARGE SCALE GENOMIC DNA]</scope>
    <source>
        <strain evidence="8 9">DCY99</strain>
    </source>
</reference>
<keyword evidence="2" id="KW-0813">Transport</keyword>
<dbReference type="OrthoDB" id="9764259at2"/>
<dbReference type="GO" id="GO:0016020">
    <property type="term" value="C:membrane"/>
    <property type="evidence" value="ECO:0007669"/>
    <property type="project" value="UniProtKB-SubCell"/>
</dbReference>
<dbReference type="InterPro" id="IPR001958">
    <property type="entry name" value="Tet-R_TetA/multi-R_MdtG-like"/>
</dbReference>
<dbReference type="InterPro" id="IPR020846">
    <property type="entry name" value="MFS_dom"/>
</dbReference>
<dbReference type="GO" id="GO:0022857">
    <property type="term" value="F:transmembrane transporter activity"/>
    <property type="evidence" value="ECO:0007669"/>
    <property type="project" value="InterPro"/>
</dbReference>
<keyword evidence="9" id="KW-1185">Reference proteome</keyword>
<keyword evidence="5 6" id="KW-0472">Membrane</keyword>
<dbReference type="InterPro" id="IPR036259">
    <property type="entry name" value="MFS_trans_sf"/>
</dbReference>
<evidence type="ECO:0000256" key="6">
    <source>
        <dbReference type="SAM" id="Phobius"/>
    </source>
</evidence>
<gene>
    <name evidence="8" type="ORF">AWL63_08295</name>
</gene>
<dbReference type="EMBL" id="CP014168">
    <property type="protein sequence ID" value="AOH86631.1"/>
    <property type="molecule type" value="Genomic_DNA"/>
</dbReference>
<feature type="transmembrane region" description="Helical" evidence="6">
    <location>
        <begin position="96"/>
        <end position="117"/>
    </location>
</feature>
<dbReference type="SUPFAM" id="SSF103473">
    <property type="entry name" value="MFS general substrate transporter"/>
    <property type="match status" value="1"/>
</dbReference>
<keyword evidence="3 6" id="KW-0812">Transmembrane</keyword>
<evidence type="ECO:0000313" key="8">
    <source>
        <dbReference type="EMBL" id="AOH86631.1"/>
    </source>
</evidence>
<evidence type="ECO:0000313" key="9">
    <source>
        <dbReference type="Proteomes" id="UP000094256"/>
    </source>
</evidence>
<feature type="transmembrane region" description="Helical" evidence="6">
    <location>
        <begin position="276"/>
        <end position="294"/>
    </location>
</feature>
<name>A0A1B3ZGW8_9SPHN</name>
<evidence type="ECO:0000259" key="7">
    <source>
        <dbReference type="PROSITE" id="PS50850"/>
    </source>
</evidence>
<dbReference type="AlphaFoldDB" id="A0A1B3ZGW8"/>
<comment type="subcellular location">
    <subcellularLocation>
        <location evidence="1">Membrane</location>
        <topology evidence="1">Multi-pass membrane protein</topology>
    </subcellularLocation>
</comment>
<proteinExistence type="predicted"/>
<feature type="transmembrane region" description="Helical" evidence="6">
    <location>
        <begin position="203"/>
        <end position="222"/>
    </location>
</feature>
<dbReference type="InterPro" id="IPR011701">
    <property type="entry name" value="MFS"/>
</dbReference>
<dbReference type="PANTHER" id="PTHR23504">
    <property type="entry name" value="MAJOR FACILITATOR SUPERFAMILY DOMAIN-CONTAINING PROTEIN 10"/>
    <property type="match status" value="1"/>
</dbReference>
<dbReference type="Gene3D" id="1.20.1250.20">
    <property type="entry name" value="MFS general substrate transporter like domains"/>
    <property type="match status" value="1"/>
</dbReference>